<feature type="non-terminal residue" evidence="3">
    <location>
        <position position="126"/>
    </location>
</feature>
<dbReference type="EMBL" id="JAHGAV010000310">
    <property type="protein sequence ID" value="KAG6926589.1"/>
    <property type="molecule type" value="Genomic_DNA"/>
</dbReference>
<evidence type="ECO:0000313" key="4">
    <source>
        <dbReference type="Proteomes" id="UP000765507"/>
    </source>
</evidence>
<evidence type="ECO:0000256" key="1">
    <source>
        <dbReference type="ARBA" id="ARBA00022729"/>
    </source>
</evidence>
<dbReference type="GO" id="GO:0051607">
    <property type="term" value="P:defense response to virus"/>
    <property type="evidence" value="ECO:0007669"/>
    <property type="project" value="TreeGrafter"/>
</dbReference>
<dbReference type="InterPro" id="IPR052784">
    <property type="entry name" value="Perforin-1_pore-forming"/>
</dbReference>
<keyword evidence="4" id="KW-1185">Reference proteome</keyword>
<dbReference type="GO" id="GO:0001771">
    <property type="term" value="P:immunological synapse formation"/>
    <property type="evidence" value="ECO:0007669"/>
    <property type="project" value="TreeGrafter"/>
</dbReference>
<accession>A0A8T1SC92</accession>
<proteinExistence type="predicted"/>
<dbReference type="SMART" id="SM00239">
    <property type="entry name" value="C2"/>
    <property type="match status" value="1"/>
</dbReference>
<keyword evidence="1" id="KW-0732">Signal</keyword>
<dbReference type="GO" id="GO:0022829">
    <property type="term" value="F:wide pore channel activity"/>
    <property type="evidence" value="ECO:0007669"/>
    <property type="project" value="TreeGrafter"/>
</dbReference>
<dbReference type="GO" id="GO:0016020">
    <property type="term" value="C:membrane"/>
    <property type="evidence" value="ECO:0007669"/>
    <property type="project" value="TreeGrafter"/>
</dbReference>
<gene>
    <name evidence="3" type="ORF">G0U57_011825</name>
</gene>
<dbReference type="Gene3D" id="2.60.40.150">
    <property type="entry name" value="C2 domain"/>
    <property type="match status" value="1"/>
</dbReference>
<comment type="caution">
    <text evidence="3">The sequence shown here is derived from an EMBL/GenBank/DDBJ whole genome shotgun (WGS) entry which is preliminary data.</text>
</comment>
<evidence type="ECO:0000313" key="3">
    <source>
        <dbReference type="EMBL" id="KAG6926589.1"/>
    </source>
</evidence>
<dbReference type="InterPro" id="IPR000008">
    <property type="entry name" value="C2_dom"/>
</dbReference>
<protein>
    <submittedName>
        <fullName evidence="3">Perforin 1</fullName>
    </submittedName>
</protein>
<reference evidence="3 4" key="1">
    <citation type="journal article" date="2020" name="G3 (Bethesda)">
        <title>Draft Genome of the Common Snapping Turtle, Chelydra serpentina, a Model for Phenotypic Plasticity in Reptiles.</title>
        <authorList>
            <person name="Das D."/>
            <person name="Singh S.K."/>
            <person name="Bierstedt J."/>
            <person name="Erickson A."/>
            <person name="Galli G.L.J."/>
            <person name="Crossley D.A. 2nd"/>
            <person name="Rhen T."/>
        </authorList>
    </citation>
    <scope>NUCLEOTIDE SEQUENCE [LARGE SCALE GENOMIC DNA]</scope>
    <source>
        <strain evidence="3">KW</strain>
    </source>
</reference>
<name>A0A8T1SC92_CHESE</name>
<dbReference type="AlphaFoldDB" id="A0A8T1SC92"/>
<feature type="domain" description="C2" evidence="2">
    <location>
        <begin position="1"/>
        <end position="101"/>
    </location>
</feature>
<dbReference type="GO" id="GO:0001913">
    <property type="term" value="P:T cell mediated cytotoxicity"/>
    <property type="evidence" value="ECO:0007669"/>
    <property type="project" value="TreeGrafter"/>
</dbReference>
<dbReference type="SUPFAM" id="SSF49562">
    <property type="entry name" value="C2 domain (Calcium/lipid-binding domain, CaLB)"/>
    <property type="match status" value="1"/>
</dbReference>
<organism evidence="3 4">
    <name type="scientific">Chelydra serpentina</name>
    <name type="common">Snapping turtle</name>
    <name type="synonym">Testudo serpentina</name>
    <dbReference type="NCBI Taxonomy" id="8475"/>
    <lineage>
        <taxon>Eukaryota</taxon>
        <taxon>Metazoa</taxon>
        <taxon>Chordata</taxon>
        <taxon>Craniata</taxon>
        <taxon>Vertebrata</taxon>
        <taxon>Euteleostomi</taxon>
        <taxon>Archelosauria</taxon>
        <taxon>Testudinata</taxon>
        <taxon>Testudines</taxon>
        <taxon>Cryptodira</taxon>
        <taxon>Durocryptodira</taxon>
        <taxon>Americhelydia</taxon>
        <taxon>Chelydroidea</taxon>
        <taxon>Chelydridae</taxon>
        <taxon>Chelydra</taxon>
    </lineage>
</organism>
<sequence length="126" mass="14597">MAWLMVHVMWGEDLWGDAMFYTDAYVRVLFLGQERQTSEITNDNNPIWFKDLVFGPVMLPAKPKMEIEVWDNDPWYDDLLGRCTVDLKFGSSGTLTCSLDHGHLKFSYTLECWPNLGGNNCHEYVP</sequence>
<dbReference type="Pfam" id="PF00168">
    <property type="entry name" value="C2"/>
    <property type="match status" value="1"/>
</dbReference>
<dbReference type="PANTHER" id="PTHR46096">
    <property type="entry name" value="PERFORIN-1"/>
    <property type="match status" value="1"/>
</dbReference>
<dbReference type="OrthoDB" id="1366754at2759"/>
<dbReference type="PANTHER" id="PTHR46096:SF3">
    <property type="entry name" value="PERFORIN-1"/>
    <property type="match status" value="1"/>
</dbReference>
<dbReference type="Proteomes" id="UP000765507">
    <property type="component" value="Unassembled WGS sequence"/>
</dbReference>
<evidence type="ECO:0000259" key="2">
    <source>
        <dbReference type="PROSITE" id="PS50004"/>
    </source>
</evidence>
<dbReference type="InterPro" id="IPR035892">
    <property type="entry name" value="C2_domain_sf"/>
</dbReference>
<dbReference type="PROSITE" id="PS50004">
    <property type="entry name" value="C2"/>
    <property type="match status" value="1"/>
</dbReference>